<reference evidence="2 3" key="1">
    <citation type="submission" date="2013-12" db="EMBL/GenBank/DDBJ databases">
        <title>NBRP : Genome information of microbial organism related human and environment.</title>
        <authorList>
            <person name="Hattori M."/>
            <person name="Oshima K."/>
            <person name="Inaba H."/>
            <person name="Suda W."/>
            <person name="Sakamoto M."/>
            <person name="Iino T."/>
            <person name="Kitahara M."/>
            <person name="Oshida Y."/>
            <person name="Iida T."/>
            <person name="Kudo T."/>
            <person name="Itoh T."/>
            <person name="Ahmed I."/>
            <person name="Ohkuma M."/>
        </authorList>
    </citation>
    <scope>NUCLEOTIDE SEQUENCE [LARGE SCALE GENOMIC DNA]</scope>
    <source>
        <strain evidence="2 3">JCM 21738</strain>
    </source>
</reference>
<organism evidence="2 3">
    <name type="scientific">Mesobacillus boroniphilus JCM 21738</name>
    <dbReference type="NCBI Taxonomy" id="1294265"/>
    <lineage>
        <taxon>Bacteria</taxon>
        <taxon>Bacillati</taxon>
        <taxon>Bacillota</taxon>
        <taxon>Bacilli</taxon>
        <taxon>Bacillales</taxon>
        <taxon>Bacillaceae</taxon>
        <taxon>Mesobacillus</taxon>
    </lineage>
</organism>
<sequence length="84" mass="9758">MTLVFGVLPILAILLPTMIDKYEQDIVVLRIKQKRKLLNRLFIFSIFLSAFFTVVMMMGGIVASWFINGHIENFWPSKKGTVYF</sequence>
<keyword evidence="1" id="KW-1133">Transmembrane helix</keyword>
<feature type="transmembrane region" description="Helical" evidence="1">
    <location>
        <begin position="43"/>
        <end position="67"/>
    </location>
</feature>
<evidence type="ECO:0000313" key="3">
    <source>
        <dbReference type="Proteomes" id="UP000018949"/>
    </source>
</evidence>
<gene>
    <name evidence="2" type="ORF">JCM21738_5129</name>
</gene>
<accession>W4RWN5</accession>
<dbReference type="Proteomes" id="UP000018949">
    <property type="component" value="Unassembled WGS sequence"/>
</dbReference>
<evidence type="ECO:0000256" key="1">
    <source>
        <dbReference type="SAM" id="Phobius"/>
    </source>
</evidence>
<dbReference type="RefSeq" id="WP_035209977.1">
    <property type="nucleotide sequence ID" value="NZ_BAUW01000121.1"/>
</dbReference>
<keyword evidence="1" id="KW-0472">Membrane</keyword>
<dbReference type="AlphaFoldDB" id="W4RWN5"/>
<keyword evidence="1" id="KW-0812">Transmembrane</keyword>
<comment type="caution">
    <text evidence="2">The sequence shown here is derived from an EMBL/GenBank/DDBJ whole genome shotgun (WGS) entry which is preliminary data.</text>
</comment>
<evidence type="ECO:0000313" key="2">
    <source>
        <dbReference type="EMBL" id="GAE48054.1"/>
    </source>
</evidence>
<protein>
    <submittedName>
        <fullName evidence="2">Uncharacterized protein</fullName>
    </submittedName>
</protein>
<dbReference type="EMBL" id="BAUW01000121">
    <property type="protein sequence ID" value="GAE48054.1"/>
    <property type="molecule type" value="Genomic_DNA"/>
</dbReference>
<keyword evidence="3" id="KW-1185">Reference proteome</keyword>
<name>W4RWN5_9BACI</name>
<proteinExistence type="predicted"/>